<name>A4BEM5_9GAMM</name>
<dbReference type="RefSeq" id="WP_008047100.1">
    <property type="nucleotide sequence ID" value="NZ_CH724153.1"/>
</dbReference>
<evidence type="ECO:0000313" key="2">
    <source>
        <dbReference type="EMBL" id="EAR09452.1"/>
    </source>
</evidence>
<accession>A4BEM5</accession>
<dbReference type="AlphaFoldDB" id="A4BEM5"/>
<proteinExistence type="predicted"/>
<evidence type="ECO:0000313" key="3">
    <source>
        <dbReference type="Proteomes" id="UP000005953"/>
    </source>
</evidence>
<sequence>MPNELTLKDLDQAFHQIWRNTAQMPALLDKWQQLVRDFLAKQTDDDSQIREFESYMSHWQSVLEENRALLEKHQKSLKSELETGTDNPLKAKKAKKYT</sequence>
<evidence type="ECO:0000256" key="1">
    <source>
        <dbReference type="SAM" id="MobiDB-lite"/>
    </source>
</evidence>
<protein>
    <submittedName>
        <fullName evidence="2">Uncharacterized protein</fullName>
    </submittedName>
</protein>
<organism evidence="2 3">
    <name type="scientific">Reinekea blandensis MED297</name>
    <dbReference type="NCBI Taxonomy" id="314283"/>
    <lineage>
        <taxon>Bacteria</taxon>
        <taxon>Pseudomonadati</taxon>
        <taxon>Pseudomonadota</taxon>
        <taxon>Gammaproteobacteria</taxon>
        <taxon>Oceanospirillales</taxon>
        <taxon>Saccharospirillaceae</taxon>
        <taxon>Reinekea</taxon>
    </lineage>
</organism>
<dbReference type="EMBL" id="AAOE01000010">
    <property type="protein sequence ID" value="EAR09452.1"/>
    <property type="molecule type" value="Genomic_DNA"/>
</dbReference>
<dbReference type="HOGENOM" id="CLU_2331692_0_0_6"/>
<comment type="caution">
    <text evidence="2">The sequence shown here is derived from an EMBL/GenBank/DDBJ whole genome shotgun (WGS) entry which is preliminary data.</text>
</comment>
<feature type="region of interest" description="Disordered" evidence="1">
    <location>
        <begin position="75"/>
        <end position="98"/>
    </location>
</feature>
<gene>
    <name evidence="2" type="ORF">MED297_02492</name>
</gene>
<dbReference type="Proteomes" id="UP000005953">
    <property type="component" value="Unassembled WGS sequence"/>
</dbReference>
<keyword evidence="3" id="KW-1185">Reference proteome</keyword>
<dbReference type="STRING" id="314283.MED297_02492"/>
<reference evidence="2 3" key="1">
    <citation type="submission" date="2006-02" db="EMBL/GenBank/DDBJ databases">
        <authorList>
            <person name="Pinhassi J."/>
            <person name="Pedros-Alio C."/>
            <person name="Ferriera S."/>
            <person name="Johnson J."/>
            <person name="Kravitz S."/>
            <person name="Halpern A."/>
            <person name="Remington K."/>
            <person name="Beeson K."/>
            <person name="Tran B."/>
            <person name="Rogers Y.-H."/>
            <person name="Friedman R."/>
            <person name="Venter J.C."/>
        </authorList>
    </citation>
    <scope>NUCLEOTIDE SEQUENCE [LARGE SCALE GENOMIC DNA]</scope>
    <source>
        <strain evidence="2 3">MED297</strain>
    </source>
</reference>